<dbReference type="Gene3D" id="1.20.80.30">
    <property type="match status" value="1"/>
</dbReference>
<evidence type="ECO:0000313" key="4">
    <source>
        <dbReference type="Proteomes" id="UP000650524"/>
    </source>
</evidence>
<dbReference type="SUPFAM" id="SSF56059">
    <property type="entry name" value="Glutathione synthetase ATP-binding domain-like"/>
    <property type="match status" value="1"/>
</dbReference>
<feature type="domain" description="Pyruvate phosphate dikinase AMP/ATP-binding" evidence="2">
    <location>
        <begin position="882"/>
        <end position="1151"/>
    </location>
</feature>
<dbReference type="InterPro" id="IPR008279">
    <property type="entry name" value="PEP-util_enz_mobile_dom"/>
</dbReference>
<dbReference type="SUPFAM" id="SSF52009">
    <property type="entry name" value="Phosphohistidine domain"/>
    <property type="match status" value="1"/>
</dbReference>
<dbReference type="InterPro" id="IPR002192">
    <property type="entry name" value="PPDK_AMP/ATP-bd"/>
</dbReference>
<accession>A0A8J6N1D2</accession>
<dbReference type="EMBL" id="JACNJD010000250">
    <property type="protein sequence ID" value="MBC8178008.1"/>
    <property type="molecule type" value="Genomic_DNA"/>
</dbReference>
<dbReference type="PANTHER" id="PTHR22931">
    <property type="entry name" value="PHOSPHOENOLPYRUVATE DIKINASE-RELATED"/>
    <property type="match status" value="1"/>
</dbReference>
<dbReference type="InterPro" id="IPR010121">
    <property type="entry name" value="Pyruvate_phosphate_dikinase"/>
</dbReference>
<proteinExistence type="predicted"/>
<organism evidence="3 4">
    <name type="scientific">Candidatus Desulfacyla euxinica</name>
    <dbReference type="NCBI Taxonomy" id="2841693"/>
    <lineage>
        <taxon>Bacteria</taxon>
        <taxon>Deltaproteobacteria</taxon>
        <taxon>Candidatus Desulfacyla</taxon>
    </lineage>
</organism>
<dbReference type="InterPro" id="IPR013815">
    <property type="entry name" value="ATP_grasp_subdomain_1"/>
</dbReference>
<dbReference type="Gene3D" id="3.30.1490.20">
    <property type="entry name" value="ATP-grasp fold, A domain"/>
    <property type="match status" value="1"/>
</dbReference>
<dbReference type="GO" id="GO:0050242">
    <property type="term" value="F:pyruvate, phosphate dikinase activity"/>
    <property type="evidence" value="ECO:0007669"/>
    <property type="project" value="InterPro"/>
</dbReference>
<dbReference type="Gene3D" id="3.50.30.10">
    <property type="entry name" value="Phosphohistidine domain"/>
    <property type="match status" value="1"/>
</dbReference>
<reference evidence="3 4" key="1">
    <citation type="submission" date="2020-08" db="EMBL/GenBank/DDBJ databases">
        <title>Bridging the membrane lipid divide: bacteria of the FCB group superphylum have the potential to synthesize archaeal ether lipids.</title>
        <authorList>
            <person name="Villanueva L."/>
            <person name="Von Meijenfeldt F.A.B."/>
            <person name="Westbye A.B."/>
            <person name="Yadav S."/>
            <person name="Hopmans E.C."/>
            <person name="Dutilh B.E."/>
            <person name="Sinninghe Damste J.S."/>
        </authorList>
    </citation>
    <scope>NUCLEOTIDE SEQUENCE [LARGE SCALE GENOMIC DNA]</scope>
    <source>
        <strain evidence="3">NIOZ-UU27</strain>
    </source>
</reference>
<dbReference type="Pfam" id="PF00391">
    <property type="entry name" value="PEP-utilizers"/>
    <property type="match status" value="1"/>
</dbReference>
<name>A0A8J6N1D2_9DELT</name>
<sequence length="1384" mass="160420">MKKKIQSEALEVNLEATRKIKVHVPKPYREFINLSSSHFGIHERALKCMTEFHHPYANHGFLVAELRKIVLNDFWFYEELEKSDEAFRVMVESLSGLLWSGIDEKLKEIIVRTLVEFIDRLADFPEKHQKIVEACVGLLEETLARNRDIYICCSAFFKKHLGKSAHLDHFKEEIFHLTREVLELNINFWQETTEIERWYSENESIFHRDYTTVIAQLGNKYFADFQQKLNRSDTFNALIENVPSYGDIANNFRQLTDSFDKFIEKFYYTFYLLYLPGMSGLKDRLIRDINFLLTRVVEEIHLSEIFGFIDTIFDMFKVFREDHTSPVLNCIATLGKKIIDIDDSEDKFRVNYFEKKLIDFGFEFPGIVYVDKDWKTHVNKNHLKNIRVWLEILEYVTSIPEKLLSALIVNLRLGGVYISDTDLFQRDITNILNSNISPFYKKVKQLSFIFPVYFSEIGAEGEMRQVTMSMDELSHRNDRLIHFLRKQVHIEGNNTLIEMTRKIFNFWYDGDLEALKKEFPADVYDAIDLKGRWFEPIHTLLKTLCENEDCGPEEFLNMEQVELKQVLSSVPQTNEIDRKRFLYICRLYALLREKYSFDTVNIVSILERYSFLNRDDISDFKSCMEKKDHSGALRKVFLFMGSLKQIIIDPEISEAWENIYYKRHVAFGIPSMYGIYRETKFEAMGLIFRLERVAANLMDRIIDRINLNYISATTLHRIHKVLEYFKEGMELDGISNEGFNSNLQMFRYSLTSSTFNLEQYTNIFEFMAERIREIINEYFIRSYEYPLNVIVPQLFMKDQNLSGEEKNRILLQKTEEFNREMISNCFLLQKFDGFIASILKTLHNMVDNFSPDIINSIMRYNPDLILSPFNEKSPKMDNKVFVGEKGYFLKKLYGAGIPVPPAFVLTTEVFRERHAIYNHPKLKAELDKKIGFQIRKLEKLCGREFGNPQNPLLLSVRSGAVVSMPGAMITFINVGMNDEIAEQLSLEPGFGWAAWDSYRRLLQNWGMAHDIQRDVFDKVISDHKKKYQAKYKTGLSVAQMKELAFAYKGVLEKHGKVFEQNPPLQLEKAISIVFDSWSYEQAKVYREYLRVSEDWGTSVIVQQMVFGNRNEMSGSGVVFTHNPTRGRPGVHLYGDFNLSSQGEDIVSGLVHSLPVGKTQRKQLKLEGTSLQETFPGIYKKIHALARELLENLGFAHQEIEFTFESEKPEDLYILQVRNQNIRSDTHLKVFEGNKEDMTLVGRGIGIGGGALSGILAFGDDDLAIFSEKYPEKKTILVRPDTVPDDIGMIFKCDGLLTARGGVTSHAAVTATKIGKICIVNCADLFVNEAKKECSIGEDLFKVGDDISIDGHQGNIYRGNYPIKTTEIAFDTRNKYSSDTYEGGA</sequence>
<comment type="caution">
    <text evidence="3">The sequence shown here is derived from an EMBL/GenBank/DDBJ whole genome shotgun (WGS) entry which is preliminary data.</text>
</comment>
<dbReference type="Proteomes" id="UP000650524">
    <property type="component" value="Unassembled WGS sequence"/>
</dbReference>
<evidence type="ECO:0000259" key="2">
    <source>
        <dbReference type="Pfam" id="PF01326"/>
    </source>
</evidence>
<dbReference type="GO" id="GO:0016301">
    <property type="term" value="F:kinase activity"/>
    <property type="evidence" value="ECO:0007669"/>
    <property type="project" value="InterPro"/>
</dbReference>
<dbReference type="GO" id="GO:0005524">
    <property type="term" value="F:ATP binding"/>
    <property type="evidence" value="ECO:0007669"/>
    <property type="project" value="InterPro"/>
</dbReference>
<feature type="domain" description="PEP-utilising enzyme mobile" evidence="1">
    <location>
        <begin position="1271"/>
        <end position="1353"/>
    </location>
</feature>
<evidence type="ECO:0008006" key="5">
    <source>
        <dbReference type="Google" id="ProtNLM"/>
    </source>
</evidence>
<dbReference type="Gene3D" id="3.30.470.20">
    <property type="entry name" value="ATP-grasp fold, B domain"/>
    <property type="match status" value="1"/>
</dbReference>
<dbReference type="InterPro" id="IPR036637">
    <property type="entry name" value="Phosphohistidine_dom_sf"/>
</dbReference>
<dbReference type="PANTHER" id="PTHR22931:SF9">
    <property type="entry name" value="PYRUVATE, PHOSPHATE DIKINASE 1, CHLOROPLASTIC"/>
    <property type="match status" value="1"/>
</dbReference>
<protein>
    <recommendedName>
        <fullName evidence="5">Pyruvate, phosphate dikinase</fullName>
    </recommendedName>
</protein>
<gene>
    <name evidence="3" type="ORF">H8E19_11445</name>
</gene>
<evidence type="ECO:0000313" key="3">
    <source>
        <dbReference type="EMBL" id="MBC8178008.1"/>
    </source>
</evidence>
<evidence type="ECO:0000259" key="1">
    <source>
        <dbReference type="Pfam" id="PF00391"/>
    </source>
</evidence>
<dbReference type="Pfam" id="PF01326">
    <property type="entry name" value="PPDK_N"/>
    <property type="match status" value="1"/>
</dbReference>